<dbReference type="PROSITE" id="PS00136">
    <property type="entry name" value="SUBTILASE_ASP"/>
    <property type="match status" value="1"/>
</dbReference>
<keyword evidence="4 10" id="KW-0732">Signal</keyword>
<comment type="similarity">
    <text evidence="1">Belongs to the bacterial solute-binding protein 3 family.</text>
</comment>
<dbReference type="Gene3D" id="3.40.190.10">
    <property type="entry name" value="Periplasmic binding protein-like II"/>
    <property type="match status" value="2"/>
</dbReference>
<evidence type="ECO:0000256" key="7">
    <source>
        <dbReference type="PROSITE-ProRule" id="PRU01240"/>
    </source>
</evidence>
<dbReference type="Pfam" id="PF00497">
    <property type="entry name" value="SBP_bac_3"/>
    <property type="match status" value="1"/>
</dbReference>
<comment type="caution">
    <text evidence="13">The sequence shown here is derived from an EMBL/GenBank/DDBJ whole genome shotgun (WGS) entry which is preliminary data.</text>
</comment>
<protein>
    <submittedName>
        <fullName evidence="13">ABC-type amino acid transport substrate-binding protein</fullName>
    </submittedName>
</protein>
<dbReference type="SMART" id="SM00062">
    <property type="entry name" value="PBPb"/>
    <property type="match status" value="1"/>
</dbReference>
<organism evidence="13 14">
    <name type="scientific">Pseudorhodoferax soli</name>
    <dbReference type="NCBI Taxonomy" id="545864"/>
    <lineage>
        <taxon>Bacteria</taxon>
        <taxon>Pseudomonadati</taxon>
        <taxon>Pseudomonadota</taxon>
        <taxon>Betaproteobacteria</taxon>
        <taxon>Burkholderiales</taxon>
        <taxon>Comamonadaceae</taxon>
    </lineage>
</organism>
<dbReference type="CDD" id="cd13688">
    <property type="entry name" value="PBP2_GltI_DEBP"/>
    <property type="match status" value="1"/>
</dbReference>
<dbReference type="InterPro" id="IPR001638">
    <property type="entry name" value="Solute-binding_3/MltF_N"/>
</dbReference>
<evidence type="ECO:0000313" key="13">
    <source>
        <dbReference type="EMBL" id="RCW69279.1"/>
    </source>
</evidence>
<evidence type="ECO:0000256" key="6">
    <source>
        <dbReference type="ARBA" id="ARBA00022825"/>
    </source>
</evidence>
<dbReference type="PRINTS" id="PR00723">
    <property type="entry name" value="SUBTILISIN"/>
</dbReference>
<feature type="chain" id="PRO_5016828154" evidence="10">
    <location>
        <begin position="20"/>
        <end position="819"/>
    </location>
</feature>
<keyword evidence="5 7" id="KW-0378">Hydrolase</keyword>
<dbReference type="Pfam" id="PF00082">
    <property type="entry name" value="Peptidase_S8"/>
    <property type="match status" value="1"/>
</dbReference>
<feature type="active site" description="Charge relay system" evidence="7">
    <location>
        <position position="167"/>
    </location>
</feature>
<feature type="signal peptide" evidence="10">
    <location>
        <begin position="1"/>
        <end position="19"/>
    </location>
</feature>
<dbReference type="InterPro" id="IPR015500">
    <property type="entry name" value="Peptidase_S8_subtilisin-rel"/>
</dbReference>
<feature type="active site" description="Charge relay system" evidence="7">
    <location>
        <position position="419"/>
    </location>
</feature>
<dbReference type="InterPro" id="IPR036852">
    <property type="entry name" value="Peptidase_S8/S53_dom_sf"/>
</dbReference>
<gene>
    <name evidence="13" type="ORF">DES41_106150</name>
</gene>
<dbReference type="GO" id="GO:0005576">
    <property type="term" value="C:extracellular region"/>
    <property type="evidence" value="ECO:0007669"/>
    <property type="project" value="TreeGrafter"/>
</dbReference>
<dbReference type="PANTHER" id="PTHR30085">
    <property type="entry name" value="AMINO ACID ABC TRANSPORTER PERMEASE"/>
    <property type="match status" value="1"/>
</dbReference>
<evidence type="ECO:0000256" key="4">
    <source>
        <dbReference type="ARBA" id="ARBA00022729"/>
    </source>
</evidence>
<accession>A0A368XNZ9</accession>
<proteinExistence type="inferred from homology"/>
<evidence type="ECO:0000256" key="5">
    <source>
        <dbReference type="ARBA" id="ARBA00022801"/>
    </source>
</evidence>
<dbReference type="PROSITE" id="PS51892">
    <property type="entry name" value="SUBTILASE"/>
    <property type="match status" value="1"/>
</dbReference>
<sequence length="819" mass="85937">MRFLSPLALLLTAASLATALPGHARPAAGFIVELHEAAPPAAARDADTAQSAQRRAAPGSDAGAPRTHFGGYAVDRERSGPTRLVLRAERPLDSQDAERERARLAADPAVRHVEPNVRIRLASAVTDPEFPRQWELQPPSAGAAAAIDAERAWARVPATDVVVAVVDTGVLPGHPELQGALLPGYDFVSADPYFGLAYANDGDGRDADPTDPGDWVTPAEAARVNGAFAGCDAADSSWHGTFIAGQLGARAGNGIGTAGLLGARPRILPVRAAGKCGALLSDLLDAVRWAAGLPVAGVPANPHPARIINLSFEGDAACSPLYQRVVDEVGAQGALIVAAAGNRLPGESGGSVGRPADCRGVLAVAAAQRNGLKADYSNFGPAVGLLAPGGTAADGIWSLSNSGRTVAAQHIHAYGAGTSFAAPLAAGVAALALAADPALDPAALRALLQQQARPHVAGHPVCEPGMPGTCFCTTQACGAGLLDAGMAVAAAQAPEQPQSQDGTSGGGGAASWPLLALLALLLGKRRRLLAPAAAALALLCGAPTSASETLRKIQQTGTITLGHRQSSVPFSYYDSRKQVVGYAHDLSTLVSQAIRHELQLPALTTKLVPVTAQNRIPMVVSGNVDLECGSTTHNLERARQVLFSTSFFVISTRLMVHRDSGIHDFRDLAGKRVVVTSGTTSERLIRTFSESSGLKFQILTAREHEESFGTLERGQADAFMMDDALLYGERAKAQQPLDWTVVGQPMTREAYGCMMRKDDLQLKRIVDQEIARLMQTGELLALYRKWFERPITTKGLNLNWPPSQDVLELFANPNDRPLQ</sequence>
<evidence type="ECO:0000256" key="10">
    <source>
        <dbReference type="SAM" id="SignalP"/>
    </source>
</evidence>
<keyword evidence="2" id="KW-0813">Transport</keyword>
<dbReference type="InterPro" id="IPR023827">
    <property type="entry name" value="Peptidase_S8_Asp-AS"/>
</dbReference>
<dbReference type="Gene3D" id="3.40.50.200">
    <property type="entry name" value="Peptidase S8/S53 domain"/>
    <property type="match status" value="1"/>
</dbReference>
<evidence type="ECO:0000256" key="8">
    <source>
        <dbReference type="RuleBase" id="RU003355"/>
    </source>
</evidence>
<comment type="similarity">
    <text evidence="7 8">Belongs to the peptidase S8 family.</text>
</comment>
<dbReference type="SUPFAM" id="SSF52743">
    <property type="entry name" value="Subtilisin-like"/>
    <property type="match status" value="1"/>
</dbReference>
<dbReference type="GO" id="GO:0030288">
    <property type="term" value="C:outer membrane-bounded periplasmic space"/>
    <property type="evidence" value="ECO:0007669"/>
    <property type="project" value="TreeGrafter"/>
</dbReference>
<dbReference type="InterPro" id="IPR023828">
    <property type="entry name" value="Peptidase_S8_Ser-AS"/>
</dbReference>
<feature type="domain" description="Ionotropic glutamate receptor C-terminal" evidence="12">
    <location>
        <begin position="558"/>
        <end position="789"/>
    </location>
</feature>
<feature type="active site" description="Charge relay system" evidence="7">
    <location>
        <position position="239"/>
    </location>
</feature>
<feature type="domain" description="Solute-binding protein family 3/N-terminal" evidence="11">
    <location>
        <begin position="558"/>
        <end position="790"/>
    </location>
</feature>
<dbReference type="InterPro" id="IPR000209">
    <property type="entry name" value="Peptidase_S8/S53_dom"/>
</dbReference>
<feature type="region of interest" description="Disordered" evidence="9">
    <location>
        <begin position="41"/>
        <end position="74"/>
    </location>
</feature>
<keyword evidence="3 7" id="KW-0645">Protease</keyword>
<keyword evidence="6 7" id="KW-0720">Serine protease</keyword>
<dbReference type="GO" id="GO:0016020">
    <property type="term" value="C:membrane"/>
    <property type="evidence" value="ECO:0007669"/>
    <property type="project" value="InterPro"/>
</dbReference>
<evidence type="ECO:0000259" key="11">
    <source>
        <dbReference type="SMART" id="SM00062"/>
    </source>
</evidence>
<evidence type="ECO:0000256" key="1">
    <source>
        <dbReference type="ARBA" id="ARBA00010333"/>
    </source>
</evidence>
<dbReference type="GO" id="GO:0006865">
    <property type="term" value="P:amino acid transport"/>
    <property type="evidence" value="ECO:0007669"/>
    <property type="project" value="TreeGrafter"/>
</dbReference>
<name>A0A368XNZ9_9BURK</name>
<evidence type="ECO:0000256" key="3">
    <source>
        <dbReference type="ARBA" id="ARBA00022670"/>
    </source>
</evidence>
<dbReference type="GO" id="GO:0006508">
    <property type="term" value="P:proteolysis"/>
    <property type="evidence" value="ECO:0007669"/>
    <property type="project" value="UniProtKB-KW"/>
</dbReference>
<reference evidence="13 14" key="1">
    <citation type="submission" date="2018-07" db="EMBL/GenBank/DDBJ databases">
        <title>Genomic Encyclopedia of Type Strains, Phase IV (KMG-IV): sequencing the most valuable type-strain genomes for metagenomic binning, comparative biology and taxonomic classification.</title>
        <authorList>
            <person name="Goeker M."/>
        </authorList>
    </citation>
    <scope>NUCLEOTIDE SEQUENCE [LARGE SCALE GENOMIC DNA]</scope>
    <source>
        <strain evidence="13 14">DSM 21634</strain>
    </source>
</reference>
<dbReference type="PANTHER" id="PTHR30085:SF2">
    <property type="entry name" value="GLUTAMATE_ASPARTATE IMPORT SOLUTE-BINDING PROTEIN"/>
    <property type="match status" value="1"/>
</dbReference>
<evidence type="ECO:0000256" key="9">
    <source>
        <dbReference type="SAM" id="MobiDB-lite"/>
    </source>
</evidence>
<dbReference type="InterPro" id="IPR001320">
    <property type="entry name" value="Iontro_rcpt_C"/>
</dbReference>
<dbReference type="GO" id="GO:0004252">
    <property type="term" value="F:serine-type endopeptidase activity"/>
    <property type="evidence" value="ECO:0007669"/>
    <property type="project" value="UniProtKB-UniRule"/>
</dbReference>
<dbReference type="AlphaFoldDB" id="A0A368XNZ9"/>
<dbReference type="GO" id="GO:0015276">
    <property type="term" value="F:ligand-gated monoatomic ion channel activity"/>
    <property type="evidence" value="ECO:0007669"/>
    <property type="project" value="InterPro"/>
</dbReference>
<evidence type="ECO:0000256" key="2">
    <source>
        <dbReference type="ARBA" id="ARBA00022448"/>
    </source>
</evidence>
<dbReference type="Proteomes" id="UP000252884">
    <property type="component" value="Unassembled WGS sequence"/>
</dbReference>
<feature type="compositionally biased region" description="Low complexity" evidence="9">
    <location>
        <begin position="41"/>
        <end position="57"/>
    </location>
</feature>
<dbReference type="InterPro" id="IPR051455">
    <property type="entry name" value="Bact_solute-bind_prot3"/>
</dbReference>
<dbReference type="PROSITE" id="PS00138">
    <property type="entry name" value="SUBTILASE_SER"/>
    <property type="match status" value="1"/>
</dbReference>
<evidence type="ECO:0000259" key="12">
    <source>
        <dbReference type="SMART" id="SM00079"/>
    </source>
</evidence>
<evidence type="ECO:0000313" key="14">
    <source>
        <dbReference type="Proteomes" id="UP000252884"/>
    </source>
</evidence>
<dbReference type="SUPFAM" id="SSF53850">
    <property type="entry name" value="Periplasmic binding protein-like II"/>
    <property type="match status" value="1"/>
</dbReference>
<dbReference type="EMBL" id="QPJK01000006">
    <property type="protein sequence ID" value="RCW69279.1"/>
    <property type="molecule type" value="Genomic_DNA"/>
</dbReference>
<dbReference type="OrthoDB" id="7240770at2"/>
<keyword evidence="14" id="KW-1185">Reference proteome</keyword>
<dbReference type="SMART" id="SM00079">
    <property type="entry name" value="PBPe"/>
    <property type="match status" value="1"/>
</dbReference>